<name>A0A8K0TKG7_9PEZI</name>
<comment type="similarity">
    <text evidence="1">Belongs to the sulfatase family.</text>
</comment>
<accession>A0A8K0TKG7</accession>
<protein>
    <submittedName>
        <fullName evidence="6">Alkaline-phosphatase-like protein</fullName>
    </submittedName>
</protein>
<dbReference type="AlphaFoldDB" id="A0A8K0TKG7"/>
<keyword evidence="7" id="KW-1185">Reference proteome</keyword>
<dbReference type="Gene3D" id="3.30.1120.10">
    <property type="match status" value="1"/>
</dbReference>
<dbReference type="InterPro" id="IPR050738">
    <property type="entry name" value="Sulfatase"/>
</dbReference>
<evidence type="ECO:0000256" key="2">
    <source>
        <dbReference type="ARBA" id="ARBA00022723"/>
    </source>
</evidence>
<dbReference type="PANTHER" id="PTHR42693">
    <property type="entry name" value="ARYLSULFATASE FAMILY MEMBER"/>
    <property type="match status" value="1"/>
</dbReference>
<dbReference type="Pfam" id="PF00884">
    <property type="entry name" value="Sulfatase"/>
    <property type="match status" value="1"/>
</dbReference>
<dbReference type="PANTHER" id="PTHR42693:SF33">
    <property type="entry name" value="ARYLSULFATASE"/>
    <property type="match status" value="1"/>
</dbReference>
<evidence type="ECO:0000256" key="3">
    <source>
        <dbReference type="ARBA" id="ARBA00022801"/>
    </source>
</evidence>
<dbReference type="InterPro" id="IPR017850">
    <property type="entry name" value="Alkaline_phosphatase_core_sf"/>
</dbReference>
<dbReference type="PROSITE" id="PS00149">
    <property type="entry name" value="SULFATASE_2"/>
    <property type="match status" value="1"/>
</dbReference>
<proteinExistence type="inferred from homology"/>
<evidence type="ECO:0000259" key="5">
    <source>
        <dbReference type="Pfam" id="PF00884"/>
    </source>
</evidence>
<dbReference type="OrthoDB" id="103349at2759"/>
<evidence type="ECO:0000313" key="6">
    <source>
        <dbReference type="EMBL" id="KAH7367233.1"/>
    </source>
</evidence>
<dbReference type="InterPro" id="IPR000917">
    <property type="entry name" value="Sulfatase_N"/>
</dbReference>
<dbReference type="GO" id="GO:0046872">
    <property type="term" value="F:metal ion binding"/>
    <property type="evidence" value="ECO:0007669"/>
    <property type="project" value="UniProtKB-KW"/>
</dbReference>
<dbReference type="SUPFAM" id="SSF53649">
    <property type="entry name" value="Alkaline phosphatase-like"/>
    <property type="match status" value="1"/>
</dbReference>
<comment type="caution">
    <text evidence="6">The sequence shown here is derived from an EMBL/GenBank/DDBJ whole genome shotgun (WGS) entry which is preliminary data.</text>
</comment>
<feature type="domain" description="Sulfatase N-terminal" evidence="5">
    <location>
        <begin position="11"/>
        <end position="443"/>
    </location>
</feature>
<evidence type="ECO:0000313" key="7">
    <source>
        <dbReference type="Proteomes" id="UP000813385"/>
    </source>
</evidence>
<reference evidence="6" key="1">
    <citation type="journal article" date="2021" name="Nat. Commun.">
        <title>Genetic determinants of endophytism in the Arabidopsis root mycobiome.</title>
        <authorList>
            <person name="Mesny F."/>
            <person name="Miyauchi S."/>
            <person name="Thiergart T."/>
            <person name="Pickel B."/>
            <person name="Atanasova L."/>
            <person name="Karlsson M."/>
            <person name="Huettel B."/>
            <person name="Barry K.W."/>
            <person name="Haridas S."/>
            <person name="Chen C."/>
            <person name="Bauer D."/>
            <person name="Andreopoulos W."/>
            <person name="Pangilinan J."/>
            <person name="LaButti K."/>
            <person name="Riley R."/>
            <person name="Lipzen A."/>
            <person name="Clum A."/>
            <person name="Drula E."/>
            <person name="Henrissat B."/>
            <person name="Kohler A."/>
            <person name="Grigoriev I.V."/>
            <person name="Martin F.M."/>
            <person name="Hacquard S."/>
        </authorList>
    </citation>
    <scope>NUCLEOTIDE SEQUENCE</scope>
    <source>
        <strain evidence="6">MPI-CAGE-AT-0016</strain>
    </source>
</reference>
<gene>
    <name evidence="6" type="ORF">B0T11DRAFT_237668</name>
</gene>
<evidence type="ECO:0000256" key="4">
    <source>
        <dbReference type="ARBA" id="ARBA00022837"/>
    </source>
</evidence>
<dbReference type="Proteomes" id="UP000813385">
    <property type="component" value="Unassembled WGS sequence"/>
</dbReference>
<keyword evidence="2" id="KW-0479">Metal-binding</keyword>
<dbReference type="EMBL" id="JAGPXD010000002">
    <property type="protein sequence ID" value="KAH7367233.1"/>
    <property type="molecule type" value="Genomic_DNA"/>
</dbReference>
<dbReference type="CDD" id="cd16025">
    <property type="entry name" value="PAS_like"/>
    <property type="match status" value="1"/>
</dbReference>
<sequence length="602" mass="66829">MGSVTEHARRPNFLVIVADDLGFSDCGCFGSEIQTPHIDALAAESGALRFTNFHVAAACSPTRSMLMTGTDNHIAGLGGLWEVTRNSPSHRGAPGHEGYLHERVVALPELLKDGGYHTVMSGKWHLGLKREHFPIARGFEKSFALLPGCANHYGWEPQYDDPAIEPPRFFETATRALHVEDDRFVPEIDDDFYSSDAYASKLIEYLSSRTEEQQEKPFFAYLPFSAPHWPLQAPPDVVNKYKGRYDAGPFALREARLNSLRKQGLVDSDTAAHPVVQTNHVEQWDALPEETRQKSARAMEVYAAMVDHMDAKIGRVVAHLKATGEYDNTMILFMSDNGAEGSSIEAAPILGEEVMAHIAQYYDNSLDNIGRKNSFVWYGSLWAQAATAPSRLFKGYSTEGGCRVPLVVKPPRGLSLNASAGGAITKAYCTVMDVVPTFLDLAGLTHPRIYKDRQVAPLRGASWKPFLEAASESLRVRELRIHDENYATGFECSGSGALIKGDWKVVFVPAPRGPHRWELFNVKADPGETVDLREREPEVFNKMMAHWEEYKKDVGVVGVANELEPMVWGAQAGDEFQDPYGWIKFMGRPDTVPEHLKGVVPV</sequence>
<dbReference type="Gene3D" id="3.40.720.10">
    <property type="entry name" value="Alkaline Phosphatase, subunit A"/>
    <property type="match status" value="1"/>
</dbReference>
<evidence type="ECO:0000256" key="1">
    <source>
        <dbReference type="ARBA" id="ARBA00008779"/>
    </source>
</evidence>
<dbReference type="InterPro" id="IPR024607">
    <property type="entry name" value="Sulfatase_CS"/>
</dbReference>
<keyword evidence="4" id="KW-0106">Calcium</keyword>
<organism evidence="6 7">
    <name type="scientific">Plectosphaerella cucumerina</name>
    <dbReference type="NCBI Taxonomy" id="40658"/>
    <lineage>
        <taxon>Eukaryota</taxon>
        <taxon>Fungi</taxon>
        <taxon>Dikarya</taxon>
        <taxon>Ascomycota</taxon>
        <taxon>Pezizomycotina</taxon>
        <taxon>Sordariomycetes</taxon>
        <taxon>Hypocreomycetidae</taxon>
        <taxon>Glomerellales</taxon>
        <taxon>Plectosphaerellaceae</taxon>
        <taxon>Plectosphaerella</taxon>
    </lineage>
</organism>
<keyword evidence="3" id="KW-0378">Hydrolase</keyword>
<dbReference type="GO" id="GO:0004065">
    <property type="term" value="F:arylsulfatase activity"/>
    <property type="evidence" value="ECO:0007669"/>
    <property type="project" value="TreeGrafter"/>
</dbReference>